<dbReference type="AlphaFoldDB" id="F8PDU9"/>
<evidence type="ECO:0000313" key="2">
    <source>
        <dbReference type="EMBL" id="EGO18546.1"/>
    </source>
</evidence>
<organism>
    <name type="scientific">Serpula lacrymans var. lacrymans (strain S7.9)</name>
    <name type="common">Dry rot fungus</name>
    <dbReference type="NCBI Taxonomy" id="578457"/>
    <lineage>
        <taxon>Eukaryota</taxon>
        <taxon>Fungi</taxon>
        <taxon>Dikarya</taxon>
        <taxon>Basidiomycota</taxon>
        <taxon>Agaricomycotina</taxon>
        <taxon>Agaricomycetes</taxon>
        <taxon>Agaricomycetidae</taxon>
        <taxon>Boletales</taxon>
        <taxon>Coniophorineae</taxon>
        <taxon>Serpulaceae</taxon>
        <taxon>Serpula</taxon>
    </lineage>
</organism>
<feature type="compositionally biased region" description="Basic and acidic residues" evidence="1">
    <location>
        <begin position="251"/>
        <end position="263"/>
    </location>
</feature>
<dbReference type="RefSeq" id="XP_007324573.1">
    <property type="nucleotide sequence ID" value="XM_007324511.1"/>
</dbReference>
<protein>
    <submittedName>
        <fullName evidence="2">Uncharacterized protein</fullName>
    </submittedName>
</protein>
<proteinExistence type="predicted"/>
<feature type="region of interest" description="Disordered" evidence="1">
    <location>
        <begin position="179"/>
        <end position="263"/>
    </location>
</feature>
<dbReference type="Proteomes" id="UP000008064">
    <property type="component" value="Unassembled WGS sequence"/>
</dbReference>
<name>F8PDU9_SERL9</name>
<feature type="compositionally biased region" description="Acidic residues" evidence="1">
    <location>
        <begin position="217"/>
        <end position="250"/>
    </location>
</feature>
<feature type="compositionally biased region" description="Basic and acidic residues" evidence="1">
    <location>
        <begin position="131"/>
        <end position="146"/>
    </location>
</feature>
<dbReference type="HOGENOM" id="CLU_092531_0_0_1"/>
<sequence>MARGRKLVRNLRIRVANARASQHPRDSYAPLPSLSSQPNNIITISNSEDEEVGYHLDDLLSEMDGQELRDSLDLQMQEEIYFLEQMKEAERPEPKETAFLNLMKKHTVTDWRVAESSRSLRYNGQSKRKKQYDAKKARDRNTADEKVRNSSVTWSKLMLTFVLQIPRSSAAFFQAHFLPSNSTKPTPAPNIDVDDAVNQSGPNLDKVLFGGYKSDFPEDDPLELPSDDELGVEGVYEDDQQANSEAEDGGEEKLLRTKLEGSV</sequence>
<gene>
    <name evidence="2" type="ORF">SERLADRAFT_443884</name>
</gene>
<dbReference type="KEGG" id="sla:SERLADRAFT_443884"/>
<accession>F8PDU9</accession>
<feature type="region of interest" description="Disordered" evidence="1">
    <location>
        <begin position="119"/>
        <end position="146"/>
    </location>
</feature>
<dbReference type="EMBL" id="GL945447">
    <property type="protein sequence ID" value="EGO18546.1"/>
    <property type="molecule type" value="Genomic_DNA"/>
</dbReference>
<evidence type="ECO:0000256" key="1">
    <source>
        <dbReference type="SAM" id="MobiDB-lite"/>
    </source>
</evidence>
<reference evidence="2" key="1">
    <citation type="submission" date="2011-04" db="EMBL/GenBank/DDBJ databases">
        <title>Evolution of plant cell wall degrading machinery underlies the functional diversity of forest fungi.</title>
        <authorList>
            <consortium name="US DOE Joint Genome Institute (JGI-PGF)"/>
            <person name="Eastwood D.C."/>
            <person name="Floudas D."/>
            <person name="Binder M."/>
            <person name="Majcherczyk A."/>
            <person name="Schneider P."/>
            <person name="Aerts A."/>
            <person name="Asiegbu F.O."/>
            <person name="Baker S.E."/>
            <person name="Barry K."/>
            <person name="Bendiksby M."/>
            <person name="Blumentritt M."/>
            <person name="Coutinho P.M."/>
            <person name="Cullen D."/>
            <person name="Cullen D."/>
            <person name="Gathman A."/>
            <person name="Goodell B."/>
            <person name="Henrissat B."/>
            <person name="Ihrmark K."/>
            <person name="Kauserud H."/>
            <person name="Kohler A."/>
            <person name="LaButti K."/>
            <person name="Lapidus A."/>
            <person name="Lavin J.L."/>
            <person name="Lee Y.-H."/>
            <person name="Lindquist E."/>
            <person name="Lilly W."/>
            <person name="Lucas S."/>
            <person name="Morin E."/>
            <person name="Murat C."/>
            <person name="Oguiza J.A."/>
            <person name="Park J."/>
            <person name="Pisabarro A.G."/>
            <person name="Riley R."/>
            <person name="Rosling A."/>
            <person name="Salamov A."/>
            <person name="Schmidt O."/>
            <person name="Schmutz J."/>
            <person name="Skrede I."/>
            <person name="Stenlid J."/>
            <person name="Wiebenga A."/>
            <person name="Xie X."/>
            <person name="Kues U."/>
            <person name="Hibbett D.S."/>
            <person name="Hoffmeister D."/>
            <person name="Hogberg N."/>
            <person name="Martin F."/>
            <person name="Grigoriev I.V."/>
            <person name="Watkinson S.C."/>
        </authorList>
    </citation>
    <scope>NUCLEOTIDE SEQUENCE</scope>
    <source>
        <strain evidence="2">S7.9</strain>
    </source>
</reference>
<dbReference type="GeneID" id="18816014"/>